<dbReference type="Pfam" id="PF01852">
    <property type="entry name" value="START"/>
    <property type="match status" value="1"/>
</dbReference>
<accession>A0ABV7YT32</accession>
<gene>
    <name evidence="3" type="ORF">ACFOOI_00905</name>
</gene>
<dbReference type="InterPro" id="IPR002913">
    <property type="entry name" value="START_lipid-bd_dom"/>
</dbReference>
<feature type="domain" description="START" evidence="2">
    <location>
        <begin position="21"/>
        <end position="207"/>
    </location>
</feature>
<evidence type="ECO:0000256" key="1">
    <source>
        <dbReference type="SAM" id="SignalP"/>
    </source>
</evidence>
<dbReference type="SUPFAM" id="SSF55961">
    <property type="entry name" value="Bet v1-like"/>
    <property type="match status" value="1"/>
</dbReference>
<dbReference type="EMBL" id="JBHRYQ010000001">
    <property type="protein sequence ID" value="MFC3809197.1"/>
    <property type="molecule type" value="Genomic_DNA"/>
</dbReference>
<dbReference type="PIRSF" id="PIRSF039033">
    <property type="entry name" value="START_dom"/>
    <property type="match status" value="1"/>
</dbReference>
<reference evidence="4" key="1">
    <citation type="journal article" date="2019" name="Int. J. Syst. Evol. Microbiol.">
        <title>The Global Catalogue of Microorganisms (GCM) 10K type strain sequencing project: providing services to taxonomists for standard genome sequencing and annotation.</title>
        <authorList>
            <consortium name="The Broad Institute Genomics Platform"/>
            <consortium name="The Broad Institute Genome Sequencing Center for Infectious Disease"/>
            <person name="Wu L."/>
            <person name="Ma J."/>
        </authorList>
    </citation>
    <scope>NUCLEOTIDE SEQUENCE [LARGE SCALE GENOMIC DNA]</scope>
    <source>
        <strain evidence="4">CECT 7956</strain>
    </source>
</reference>
<dbReference type="InterPro" id="IPR023393">
    <property type="entry name" value="START-like_dom_sf"/>
</dbReference>
<dbReference type="InterPro" id="IPR028347">
    <property type="entry name" value="START_dom_prot"/>
</dbReference>
<dbReference type="PANTHER" id="PTHR19308">
    <property type="entry name" value="PHOSPHATIDYLCHOLINE TRANSFER PROTEIN"/>
    <property type="match status" value="1"/>
</dbReference>
<keyword evidence="1" id="KW-0732">Signal</keyword>
<dbReference type="CDD" id="cd08876">
    <property type="entry name" value="START_1"/>
    <property type="match status" value="1"/>
</dbReference>
<evidence type="ECO:0000259" key="2">
    <source>
        <dbReference type="PROSITE" id="PS50848"/>
    </source>
</evidence>
<organism evidence="3 4">
    <name type="scientific">Lacihabitans lacunae</name>
    <dbReference type="NCBI Taxonomy" id="1028214"/>
    <lineage>
        <taxon>Bacteria</taxon>
        <taxon>Pseudomonadati</taxon>
        <taxon>Bacteroidota</taxon>
        <taxon>Cytophagia</taxon>
        <taxon>Cytophagales</taxon>
        <taxon>Leadbetterellaceae</taxon>
        <taxon>Lacihabitans</taxon>
    </lineage>
</organism>
<evidence type="ECO:0000313" key="4">
    <source>
        <dbReference type="Proteomes" id="UP001595616"/>
    </source>
</evidence>
<dbReference type="PANTHER" id="PTHR19308:SF14">
    <property type="entry name" value="START DOMAIN-CONTAINING PROTEIN"/>
    <property type="match status" value="1"/>
</dbReference>
<name>A0ABV7YT32_9BACT</name>
<feature type="signal peptide" evidence="1">
    <location>
        <begin position="1"/>
        <end position="23"/>
    </location>
</feature>
<dbReference type="InterPro" id="IPR051213">
    <property type="entry name" value="START_lipid_transfer"/>
</dbReference>
<evidence type="ECO:0000313" key="3">
    <source>
        <dbReference type="EMBL" id="MFC3809197.1"/>
    </source>
</evidence>
<dbReference type="Proteomes" id="UP001595616">
    <property type="component" value="Unassembled WGS sequence"/>
</dbReference>
<dbReference type="PROSITE" id="PS50848">
    <property type="entry name" value="START"/>
    <property type="match status" value="1"/>
</dbReference>
<proteinExistence type="predicted"/>
<sequence>MNIKSLKTLFVFALILVGFNVSAQSSEWKFVKESNGVKVYYKTVEGSDIKEVKITTSFNASMNAIISVLTDVENYPKWVYGAVKSKEVSRQSAHDLNYYNKIDFPWPLSDRDIVIHTHITQDPKTKVVHSVSNANSSLVPLEKGYVRMTKFNSKWTFTPNGNNIKGEYEFSSNPGGNIPSWMVNMALDEGPVKTIQNLKKLIYSSESSNKSELVSLE</sequence>
<keyword evidence="4" id="KW-1185">Reference proteome</keyword>
<protein>
    <submittedName>
        <fullName evidence="3">START domain-containing protein</fullName>
    </submittedName>
</protein>
<feature type="chain" id="PRO_5045652432" evidence="1">
    <location>
        <begin position="24"/>
        <end position="217"/>
    </location>
</feature>
<comment type="caution">
    <text evidence="3">The sequence shown here is derived from an EMBL/GenBank/DDBJ whole genome shotgun (WGS) entry which is preliminary data.</text>
</comment>
<dbReference type="Gene3D" id="3.30.530.20">
    <property type="match status" value="1"/>
</dbReference>
<dbReference type="RefSeq" id="WP_379833930.1">
    <property type="nucleotide sequence ID" value="NZ_JBHRYQ010000001.1"/>
</dbReference>